<accession>A0ABU5YRY0</accession>
<protein>
    <submittedName>
        <fullName evidence="3">DUF732 domain-containing protein</fullName>
    </submittedName>
</protein>
<keyword evidence="4" id="KW-1185">Reference proteome</keyword>
<evidence type="ECO:0000313" key="3">
    <source>
        <dbReference type="EMBL" id="MEB3051704.1"/>
    </source>
</evidence>
<comment type="caution">
    <text evidence="3">The sequence shown here is derived from an EMBL/GenBank/DDBJ whole genome shotgun (WGS) entry which is preliminary data.</text>
</comment>
<feature type="chain" id="PRO_5046001366" evidence="1">
    <location>
        <begin position="26"/>
        <end position="118"/>
    </location>
</feature>
<name>A0ABU5YRY0_9MYCO</name>
<dbReference type="Pfam" id="PF05305">
    <property type="entry name" value="DUF732"/>
    <property type="match status" value="1"/>
</dbReference>
<feature type="signal peptide" evidence="1">
    <location>
        <begin position="1"/>
        <end position="25"/>
    </location>
</feature>
<reference evidence="3 4" key="1">
    <citation type="submission" date="2023-12" db="EMBL/GenBank/DDBJ databases">
        <title>Description of new species of Mycobacterium terrae complex isolated from sewage at the Sao Paulo Zoological Park Foundation in Brazil.</title>
        <authorList>
            <person name="Romagnoli C.L."/>
            <person name="Conceicao E.C."/>
            <person name="Machado E."/>
            <person name="Barreto L.B.P.F."/>
            <person name="Sharma A."/>
            <person name="Silva N.M."/>
            <person name="Marques L.E."/>
            <person name="Juliana M.A."/>
            <person name="Lourenco M.C.S."/>
            <person name="Digiampietri L.A."/>
            <person name="Suffys P.N."/>
            <person name="Viana-Niero C."/>
        </authorList>
    </citation>
    <scope>NUCLEOTIDE SEQUENCE [LARGE SCALE GENOMIC DNA]</scope>
    <source>
        <strain evidence="3 4">MYC123</strain>
    </source>
</reference>
<evidence type="ECO:0000256" key="1">
    <source>
        <dbReference type="SAM" id="SignalP"/>
    </source>
</evidence>
<proteinExistence type="predicted"/>
<dbReference type="EMBL" id="JAYJJT010000025">
    <property type="protein sequence ID" value="MEB3051704.1"/>
    <property type="molecule type" value="Genomic_DNA"/>
</dbReference>
<gene>
    <name evidence="3" type="ORF">KV112_18480</name>
</gene>
<organism evidence="3 4">
    <name type="scientific">[Mycobacterium] zoologicum</name>
    <dbReference type="NCBI Taxonomy" id="2872311"/>
    <lineage>
        <taxon>Bacteria</taxon>
        <taxon>Bacillati</taxon>
        <taxon>Actinomycetota</taxon>
        <taxon>Actinomycetes</taxon>
        <taxon>Mycobacteriales</taxon>
        <taxon>Mycobacteriaceae</taxon>
        <taxon>Mycolicibacter</taxon>
    </lineage>
</organism>
<keyword evidence="1" id="KW-0732">Signal</keyword>
<evidence type="ECO:0000259" key="2">
    <source>
        <dbReference type="Pfam" id="PF05305"/>
    </source>
</evidence>
<dbReference type="InterPro" id="IPR007969">
    <property type="entry name" value="DUF732"/>
</dbReference>
<dbReference type="Proteomes" id="UP001299046">
    <property type="component" value="Unassembled WGS sequence"/>
</dbReference>
<evidence type="ECO:0000313" key="4">
    <source>
        <dbReference type="Proteomes" id="UP001299046"/>
    </source>
</evidence>
<feature type="domain" description="DUF732" evidence="2">
    <location>
        <begin position="29"/>
        <end position="110"/>
    </location>
</feature>
<sequence>MVIRLVRILAVVVAALAVGSAVAVADPDQDQRFLALLDQEHAPAVENVPSIIAAAHRVCVRFDDGTSFDVLRDDMAERSMAANPVERSTPDRVTLAMTRAITAAVEVYCPAHRDLIPG</sequence>
<dbReference type="RefSeq" id="WP_224864974.1">
    <property type="nucleotide sequence ID" value="NZ_JAYJJS010000001.1"/>
</dbReference>